<dbReference type="OMA" id="RMICSAC"/>
<dbReference type="InterPro" id="IPR001283">
    <property type="entry name" value="CRISP-related"/>
</dbReference>
<dbReference type="CDD" id="cd05381">
    <property type="entry name" value="CAP_PR-1"/>
    <property type="match status" value="1"/>
</dbReference>
<dbReference type="AlphaFoldDB" id="A0A151TI90"/>
<feature type="non-terminal residue" evidence="3">
    <location>
        <position position="1"/>
    </location>
</feature>
<organism evidence="3 4">
    <name type="scientific">Cajanus cajan</name>
    <name type="common">Pigeon pea</name>
    <name type="synonym">Cajanus indicus</name>
    <dbReference type="NCBI Taxonomy" id="3821"/>
    <lineage>
        <taxon>Eukaryota</taxon>
        <taxon>Viridiplantae</taxon>
        <taxon>Streptophyta</taxon>
        <taxon>Embryophyta</taxon>
        <taxon>Tracheophyta</taxon>
        <taxon>Spermatophyta</taxon>
        <taxon>Magnoliopsida</taxon>
        <taxon>eudicotyledons</taxon>
        <taxon>Gunneridae</taxon>
        <taxon>Pentapetalae</taxon>
        <taxon>rosids</taxon>
        <taxon>fabids</taxon>
        <taxon>Fabales</taxon>
        <taxon>Fabaceae</taxon>
        <taxon>Papilionoideae</taxon>
        <taxon>50 kb inversion clade</taxon>
        <taxon>NPAAA clade</taxon>
        <taxon>indigoferoid/millettioid clade</taxon>
        <taxon>Phaseoleae</taxon>
        <taxon>Cajanus</taxon>
    </lineage>
</organism>
<dbReference type="FunFam" id="3.40.33.10:FF:000004">
    <property type="entry name" value="CAP, cysteine-rich secretory protein, antigen 5"/>
    <property type="match status" value="1"/>
</dbReference>
<dbReference type="Gramene" id="C.cajan_12613.t">
    <property type="protein sequence ID" value="C.cajan_12613.t"/>
    <property type="gene ID" value="C.cajan_12613"/>
</dbReference>
<proteinExistence type="predicted"/>
<dbReference type="EMBL" id="CM003608">
    <property type="protein sequence ID" value="KYP66696.1"/>
    <property type="molecule type" value="Genomic_DNA"/>
</dbReference>
<feature type="region of interest" description="Disordered" evidence="1">
    <location>
        <begin position="254"/>
        <end position="279"/>
    </location>
</feature>
<gene>
    <name evidence="3" type="ORF">KK1_013002</name>
</gene>
<evidence type="ECO:0000259" key="2">
    <source>
        <dbReference type="SMART" id="SM00198"/>
    </source>
</evidence>
<dbReference type="PANTHER" id="PTHR31286">
    <property type="entry name" value="GLYCINE-RICH CELL WALL STRUCTURAL PROTEIN 1.8-LIKE"/>
    <property type="match status" value="1"/>
</dbReference>
<feature type="domain" description="SCP" evidence="2">
    <location>
        <begin position="318"/>
        <end position="454"/>
    </location>
</feature>
<dbReference type="SUPFAM" id="SSF55797">
    <property type="entry name" value="PR-1-like"/>
    <property type="match status" value="1"/>
</dbReference>
<name>A0A151TI90_CAJCA</name>
<dbReference type="InterPro" id="IPR040256">
    <property type="entry name" value="At4g02000-like"/>
</dbReference>
<evidence type="ECO:0000256" key="1">
    <source>
        <dbReference type="SAM" id="MobiDB-lite"/>
    </source>
</evidence>
<reference evidence="3 4" key="1">
    <citation type="journal article" date="2012" name="Nat. Biotechnol.">
        <title>Draft genome sequence of pigeonpea (Cajanus cajan), an orphan legume crop of resource-poor farmers.</title>
        <authorList>
            <person name="Varshney R.K."/>
            <person name="Chen W."/>
            <person name="Li Y."/>
            <person name="Bharti A.K."/>
            <person name="Saxena R.K."/>
            <person name="Schlueter J.A."/>
            <person name="Donoghue M.T."/>
            <person name="Azam S."/>
            <person name="Fan G."/>
            <person name="Whaley A.M."/>
            <person name="Farmer A.D."/>
            <person name="Sheridan J."/>
            <person name="Iwata A."/>
            <person name="Tuteja R."/>
            <person name="Penmetsa R.V."/>
            <person name="Wu W."/>
            <person name="Upadhyaya H.D."/>
            <person name="Yang S.P."/>
            <person name="Shah T."/>
            <person name="Saxena K.B."/>
            <person name="Michael T."/>
            <person name="McCombie W.R."/>
            <person name="Yang B."/>
            <person name="Zhang G."/>
            <person name="Yang H."/>
            <person name="Wang J."/>
            <person name="Spillane C."/>
            <person name="Cook D.R."/>
            <person name="May G.D."/>
            <person name="Xu X."/>
            <person name="Jackson S.A."/>
        </authorList>
    </citation>
    <scope>NUCLEOTIDE SEQUENCE [LARGE SCALE GENOMIC DNA]</scope>
    <source>
        <strain evidence="4">cv. Asha</strain>
    </source>
</reference>
<protein>
    <submittedName>
        <fullName evidence="3">STS14 protein</fullName>
    </submittedName>
</protein>
<dbReference type="PRINTS" id="PR00837">
    <property type="entry name" value="V5TPXLIKE"/>
</dbReference>
<dbReference type="InterPro" id="IPR035940">
    <property type="entry name" value="CAP_sf"/>
</dbReference>
<sequence>DLLVEGEMNMELEGGNRLLPKFTIAPSTFDQLCNPWRACLVVKLLGKRLGFFTLREKMKATWKLAGGFELLDVSNGYFLVKFDMEIDRDKVINEGPWMIFDHYLTVRPWSPDFSALEDHIEKTIVWVRFPNLNMMFYNESVLLTLASAIGKPLRVDNTTMNMLRGRFARVCVEIDLSQPLVGKFSLNGKWHNVEYEGLRMICSACGCYGHITRNCLTKTHPATEEPPAVVLPQDHGKDTLQEFTSRVTTISEQENITLHDSRGESSTKTDSSNIEPHDNVKQSNMFRHTLFSLATLLLLLSHRASTTAPEQAPPPLAGAAREFLEAHNVARAAVGVEALKWSEKLGNASSLMVRYQRNKKGCEFANLTASKYGGNQLWAGVMTVAPGVAVEEWVKEKKFYVRENNTCVGKHECGVYTQVVWRNTTEVGCAQATCVKEQASLTICFYDPPGNVIGEAPY</sequence>
<dbReference type="Gene3D" id="3.40.33.10">
    <property type="entry name" value="CAP"/>
    <property type="match status" value="1"/>
</dbReference>
<evidence type="ECO:0000313" key="3">
    <source>
        <dbReference type="EMBL" id="KYP66696.1"/>
    </source>
</evidence>
<dbReference type="PANTHER" id="PTHR31286:SF171">
    <property type="entry name" value="CCHC-TYPE DOMAIN-CONTAINING PROTEIN"/>
    <property type="match status" value="1"/>
</dbReference>
<dbReference type="Pfam" id="PF14111">
    <property type="entry name" value="DUF4283"/>
    <property type="match status" value="1"/>
</dbReference>
<dbReference type="SMART" id="SM00198">
    <property type="entry name" value="SCP"/>
    <property type="match status" value="1"/>
</dbReference>
<dbReference type="InterPro" id="IPR014044">
    <property type="entry name" value="CAP_dom"/>
</dbReference>
<feature type="compositionally biased region" description="Basic and acidic residues" evidence="1">
    <location>
        <begin position="257"/>
        <end position="267"/>
    </location>
</feature>
<accession>A0A151TI90</accession>
<dbReference type="Pfam" id="PF00188">
    <property type="entry name" value="CAP"/>
    <property type="match status" value="1"/>
</dbReference>
<keyword evidence="4" id="KW-1185">Reference proteome</keyword>
<dbReference type="InterPro" id="IPR025558">
    <property type="entry name" value="DUF4283"/>
</dbReference>
<evidence type="ECO:0000313" key="4">
    <source>
        <dbReference type="Proteomes" id="UP000075243"/>
    </source>
</evidence>
<dbReference type="Proteomes" id="UP000075243">
    <property type="component" value="Chromosome 6"/>
</dbReference>